<gene>
    <name evidence="1" type="ORF">LOK49_LG10G02413</name>
</gene>
<name>A0ACC0G7E3_9ERIC</name>
<proteinExistence type="predicted"/>
<protein>
    <submittedName>
        <fullName evidence="1">OTU domain-containing protein</fullName>
    </submittedName>
</protein>
<accession>A0ACC0G7E3</accession>
<sequence>MHPLSLFLCEKWEADMETLRLKRGRISGLTAERVSSARCGRCLDGRNRHFVAAVGQDAELVSWSKSPWDVIRQHSGSVQAEMGFPNVNANITAPVPEPSLRLGGEANQALCVPRQKGLANLNSRALYAHSNFYSKPSKAPCKSLQPVPGKDDENEICLVGMKSAGNELVPTIGSSVELGIASQVVDEVLTRRKETEWFIEGDFDAYVERIRKPYVWGGELELLMASHLLK</sequence>
<organism evidence="1 2">
    <name type="scientific">Camellia lanceoleosa</name>
    <dbReference type="NCBI Taxonomy" id="1840588"/>
    <lineage>
        <taxon>Eukaryota</taxon>
        <taxon>Viridiplantae</taxon>
        <taxon>Streptophyta</taxon>
        <taxon>Embryophyta</taxon>
        <taxon>Tracheophyta</taxon>
        <taxon>Spermatophyta</taxon>
        <taxon>Magnoliopsida</taxon>
        <taxon>eudicotyledons</taxon>
        <taxon>Gunneridae</taxon>
        <taxon>Pentapetalae</taxon>
        <taxon>asterids</taxon>
        <taxon>Ericales</taxon>
        <taxon>Theaceae</taxon>
        <taxon>Camellia</taxon>
    </lineage>
</organism>
<evidence type="ECO:0000313" key="1">
    <source>
        <dbReference type="EMBL" id="KAI7997018.1"/>
    </source>
</evidence>
<evidence type="ECO:0000313" key="2">
    <source>
        <dbReference type="Proteomes" id="UP001060215"/>
    </source>
</evidence>
<comment type="caution">
    <text evidence="1">The sequence shown here is derived from an EMBL/GenBank/DDBJ whole genome shotgun (WGS) entry which is preliminary data.</text>
</comment>
<reference evidence="1 2" key="1">
    <citation type="journal article" date="2022" name="Plant J.">
        <title>Chromosome-level genome of Camellia lanceoleosa provides a valuable resource for understanding genome evolution and self-incompatibility.</title>
        <authorList>
            <person name="Gong W."/>
            <person name="Xiao S."/>
            <person name="Wang L."/>
            <person name="Liao Z."/>
            <person name="Chang Y."/>
            <person name="Mo W."/>
            <person name="Hu G."/>
            <person name="Li W."/>
            <person name="Zhao G."/>
            <person name="Zhu H."/>
            <person name="Hu X."/>
            <person name="Ji K."/>
            <person name="Xiang X."/>
            <person name="Song Q."/>
            <person name="Yuan D."/>
            <person name="Jin S."/>
            <person name="Zhang L."/>
        </authorList>
    </citation>
    <scope>NUCLEOTIDE SEQUENCE [LARGE SCALE GENOMIC DNA]</scope>
    <source>
        <strain evidence="1">SQ_2022a</strain>
    </source>
</reference>
<keyword evidence="2" id="KW-1185">Reference proteome</keyword>
<dbReference type="EMBL" id="CM045767">
    <property type="protein sequence ID" value="KAI7997018.1"/>
    <property type="molecule type" value="Genomic_DNA"/>
</dbReference>
<dbReference type="Proteomes" id="UP001060215">
    <property type="component" value="Chromosome 10"/>
</dbReference>